<dbReference type="WBParaSite" id="Hba_09446">
    <property type="protein sequence ID" value="Hba_09446"/>
    <property type="gene ID" value="Hba_09446"/>
</dbReference>
<name>A0A1I7WW46_HETBA</name>
<sequence>MALSVAELSLLFTKQVTDLYSKESQTVEKYNKLFAKDNCVKWLLIGSSGGRFSISHYVPISQHLSLHLDICV</sequence>
<dbReference type="AlphaFoldDB" id="A0A1I7WW46"/>
<keyword evidence="1" id="KW-1185">Reference proteome</keyword>
<accession>A0A1I7WW46</accession>
<dbReference type="Proteomes" id="UP000095283">
    <property type="component" value="Unplaced"/>
</dbReference>
<evidence type="ECO:0000313" key="2">
    <source>
        <dbReference type="WBParaSite" id="Hba_09446"/>
    </source>
</evidence>
<evidence type="ECO:0000313" key="1">
    <source>
        <dbReference type="Proteomes" id="UP000095283"/>
    </source>
</evidence>
<protein>
    <submittedName>
        <fullName evidence="2">Dynein light chain</fullName>
    </submittedName>
</protein>
<reference evidence="2" key="1">
    <citation type="submission" date="2016-11" db="UniProtKB">
        <authorList>
            <consortium name="WormBaseParasite"/>
        </authorList>
    </citation>
    <scope>IDENTIFICATION</scope>
</reference>
<proteinExistence type="predicted"/>
<organism evidence="1 2">
    <name type="scientific">Heterorhabditis bacteriophora</name>
    <name type="common">Entomopathogenic nematode worm</name>
    <dbReference type="NCBI Taxonomy" id="37862"/>
    <lineage>
        <taxon>Eukaryota</taxon>
        <taxon>Metazoa</taxon>
        <taxon>Ecdysozoa</taxon>
        <taxon>Nematoda</taxon>
        <taxon>Chromadorea</taxon>
        <taxon>Rhabditida</taxon>
        <taxon>Rhabditina</taxon>
        <taxon>Rhabditomorpha</taxon>
        <taxon>Strongyloidea</taxon>
        <taxon>Heterorhabditidae</taxon>
        <taxon>Heterorhabditis</taxon>
    </lineage>
</organism>